<evidence type="ECO:0000313" key="2">
    <source>
        <dbReference type="EMBL" id="RTE04249.1"/>
    </source>
</evidence>
<keyword evidence="3" id="KW-1185">Reference proteome</keyword>
<dbReference type="RefSeq" id="WP_126144311.1">
    <property type="nucleotide sequence ID" value="NZ_RXHU01000094.1"/>
</dbReference>
<feature type="transmembrane region" description="Helical" evidence="1">
    <location>
        <begin position="52"/>
        <end position="72"/>
    </location>
</feature>
<dbReference type="OrthoDB" id="2642126at2"/>
<dbReference type="EMBL" id="RXHU01000094">
    <property type="protein sequence ID" value="RTE04249.1"/>
    <property type="molecule type" value="Genomic_DNA"/>
</dbReference>
<sequence>MKQSDAYSICKKHIHREVLIKTTQGTFRGTIVKVSGTKVYLKQARNHSKAHVSFLPFILPLVLFDLLAIFLVDAGRPFCPVRPF</sequence>
<evidence type="ECO:0000313" key="3">
    <source>
        <dbReference type="Proteomes" id="UP000276128"/>
    </source>
</evidence>
<evidence type="ECO:0000256" key="1">
    <source>
        <dbReference type="SAM" id="Phobius"/>
    </source>
</evidence>
<protein>
    <submittedName>
        <fullName evidence="2">Uncharacterized protein</fullName>
    </submittedName>
</protein>
<comment type="caution">
    <text evidence="2">The sequence shown here is derived from an EMBL/GenBank/DDBJ whole genome shotgun (WGS) entry which is preliminary data.</text>
</comment>
<keyword evidence="1" id="KW-0472">Membrane</keyword>
<reference evidence="2 3" key="1">
    <citation type="submission" date="2018-12" db="EMBL/GenBank/DDBJ databases">
        <title>Bacillus ochoae sp. nov., Paenibacillus whitsoniae sp. nov., Paenibacillus spiritus sp. nov. Isolated from the Mars Exploration Rover during spacecraft assembly.</title>
        <authorList>
            <person name="Seuylemezian A."/>
            <person name="Vaishampayan P."/>
        </authorList>
    </citation>
    <scope>NUCLEOTIDE SEQUENCE [LARGE SCALE GENOMIC DNA]</scope>
    <source>
        <strain evidence="2 3">MER 54</strain>
    </source>
</reference>
<proteinExistence type="predicted"/>
<keyword evidence="1" id="KW-1133">Transmembrane helix</keyword>
<gene>
    <name evidence="2" type="ORF">EJQ19_26885</name>
</gene>
<organism evidence="2 3">
    <name type="scientific">Paenibacillus whitsoniae</name>
    <dbReference type="NCBI Taxonomy" id="2496558"/>
    <lineage>
        <taxon>Bacteria</taxon>
        <taxon>Bacillati</taxon>
        <taxon>Bacillota</taxon>
        <taxon>Bacilli</taxon>
        <taxon>Bacillales</taxon>
        <taxon>Paenibacillaceae</taxon>
        <taxon>Paenibacillus</taxon>
    </lineage>
</organism>
<accession>A0A430J6B6</accession>
<keyword evidence="1" id="KW-0812">Transmembrane</keyword>
<dbReference type="AlphaFoldDB" id="A0A430J6B6"/>
<name>A0A430J6B6_9BACL</name>
<dbReference type="Proteomes" id="UP000276128">
    <property type="component" value="Unassembled WGS sequence"/>
</dbReference>